<feature type="region of interest" description="Disordered" evidence="1">
    <location>
        <begin position="1599"/>
        <end position="1620"/>
    </location>
</feature>
<feature type="compositionally biased region" description="Basic residues" evidence="1">
    <location>
        <begin position="372"/>
        <end position="381"/>
    </location>
</feature>
<feature type="region of interest" description="Disordered" evidence="1">
    <location>
        <begin position="854"/>
        <end position="893"/>
    </location>
</feature>
<feature type="region of interest" description="Disordered" evidence="1">
    <location>
        <begin position="291"/>
        <end position="313"/>
    </location>
</feature>
<feature type="compositionally biased region" description="Basic and acidic residues" evidence="1">
    <location>
        <begin position="1403"/>
        <end position="1425"/>
    </location>
</feature>
<feature type="region of interest" description="Disordered" evidence="1">
    <location>
        <begin position="511"/>
        <end position="542"/>
    </location>
</feature>
<comment type="caution">
    <text evidence="2">The sequence shown here is derived from an EMBL/GenBank/DDBJ whole genome shotgun (WGS) entry which is preliminary data.</text>
</comment>
<feature type="compositionally biased region" description="Basic residues" evidence="1">
    <location>
        <begin position="1455"/>
        <end position="1465"/>
    </location>
</feature>
<feature type="region of interest" description="Disordered" evidence="1">
    <location>
        <begin position="1"/>
        <end position="151"/>
    </location>
</feature>
<evidence type="ECO:0000256" key="1">
    <source>
        <dbReference type="SAM" id="MobiDB-lite"/>
    </source>
</evidence>
<protein>
    <submittedName>
        <fullName evidence="2">Uncharacterized protein</fullName>
    </submittedName>
</protein>
<accession>A0A086J763</accession>
<feature type="compositionally biased region" description="Low complexity" evidence="1">
    <location>
        <begin position="1526"/>
        <end position="1536"/>
    </location>
</feature>
<feature type="region of interest" description="Disordered" evidence="1">
    <location>
        <begin position="371"/>
        <end position="393"/>
    </location>
</feature>
<feature type="compositionally biased region" description="Acidic residues" evidence="1">
    <location>
        <begin position="1436"/>
        <end position="1446"/>
    </location>
</feature>
<reference evidence="2 3" key="1">
    <citation type="submission" date="2014-03" db="EMBL/GenBank/DDBJ databases">
        <authorList>
            <person name="Sibley D."/>
            <person name="Venepally P."/>
            <person name="Karamycheva S."/>
            <person name="Hadjithomas M."/>
            <person name="Khan A."/>
            <person name="Brunk B."/>
            <person name="Roos D."/>
            <person name="Caler E."/>
            <person name="Lorenzi H."/>
        </authorList>
    </citation>
    <scope>NUCLEOTIDE SEQUENCE [LARGE SCALE GENOMIC DNA]</scope>
    <source>
        <strain evidence="3">p89</strain>
    </source>
</reference>
<feature type="compositionally biased region" description="Basic and acidic residues" evidence="1">
    <location>
        <begin position="854"/>
        <end position="867"/>
    </location>
</feature>
<feature type="compositionally biased region" description="Low complexity" evidence="1">
    <location>
        <begin position="614"/>
        <end position="629"/>
    </location>
</feature>
<feature type="compositionally biased region" description="Basic and acidic residues" evidence="1">
    <location>
        <begin position="1009"/>
        <end position="1046"/>
    </location>
</feature>
<feature type="compositionally biased region" description="Basic and acidic residues" evidence="1">
    <location>
        <begin position="1092"/>
        <end position="1107"/>
    </location>
</feature>
<evidence type="ECO:0000313" key="3">
    <source>
        <dbReference type="Proteomes" id="UP000028828"/>
    </source>
</evidence>
<name>A0A086J763_TOXGO</name>
<gene>
    <name evidence="2" type="ORF">TGP89_277260</name>
</gene>
<feature type="region of interest" description="Disordered" evidence="1">
    <location>
        <begin position="604"/>
        <end position="660"/>
    </location>
</feature>
<feature type="compositionally biased region" description="Low complexity" evidence="1">
    <location>
        <begin position="1486"/>
        <end position="1499"/>
    </location>
</feature>
<feature type="compositionally biased region" description="Low complexity" evidence="1">
    <location>
        <begin position="29"/>
        <end position="38"/>
    </location>
</feature>
<feature type="compositionally biased region" description="Polar residues" evidence="1">
    <location>
        <begin position="1503"/>
        <end position="1516"/>
    </location>
</feature>
<dbReference type="EMBL" id="AEYI02002513">
    <property type="protein sequence ID" value="KFG27981.1"/>
    <property type="molecule type" value="Genomic_DNA"/>
</dbReference>
<feature type="compositionally biased region" description="Low complexity" evidence="1">
    <location>
        <begin position="1241"/>
        <end position="1257"/>
    </location>
</feature>
<feature type="compositionally biased region" description="Polar residues" evidence="1">
    <location>
        <begin position="78"/>
        <end position="96"/>
    </location>
</feature>
<feature type="compositionally biased region" description="Basic and acidic residues" evidence="1">
    <location>
        <begin position="751"/>
        <end position="768"/>
    </location>
</feature>
<sequence>MPVATISPFSRERRPAGVSPTASGYRRQSSASVESHVSASKEADRSRASLPSSCSFSLERDDESPASTRRRLPLGPTTPESPASVSVSLSPTQGQQRAVKARRISASLRTEEDEEKRSSRDMPWHLSKRHRDAWAASRKQTRRRSIDAASRASSSWQSSASSLAVVPLSSGKDAKREGMRGDLLIALRGTVLHPISLLAFHGVRLKHQALVSLNLVEACAILGRLQAESERAGDRETRRHHVTGDLANSPSLFLLFCLLSTIAQVHLRQIQLLLRDLKLLRLKVQNAEAPDHELHKDDPSFASSPLPSSSLSSPRLLSRRIYSSRPSSLSAASASRHPCPWELRPRVPVGQGMLSVELYYEALAAGPGKASTFRRRKRKKTANAPPTSKDDRTDAWAVALLPEDAADNSAVSFLDPKTDGSAFFFESQAPLKADDADTSDQSFLEETPFNFSASAFPFFDNCGDLVALSRDSAAYMSLRRSSTSSSLSLADSRSEEGRTLFGHNAFSLLRDPRSAPLEDPAVDTPEHASTTSSAFPVPASGLFRRPETQISTPLRGDGFSANHSELWNAAPRDFPVEDFPEEEVPIGVAVDPRVASPIRVGGVYGQRESEGSRQSELSSHLSSLSRPSSGKGTPDRLGDFQAWRGWADGDSAGDPQSGDRRRVSLFDIRASSAFLRHDDGEDPETQRDDLLLNDPFFDDNEFFLPHDASRGEVGEQAFSTRSRETRAETGTETRASGDSPVLALPWEETDGGEKREAREGGDGRKRLKGEKQSLRFTWDGNEERLARIAWGSRGTGEADLKTLGEKLLNAAAGQAKRILEEAEERERVLLLHARNEALHSRQWSAPCCSPHLEEELKKRRSETERAEQLATTHAGDASATKTRKKGKDAGENDCVLDPRDGGLHGGDQLLQRHLFNSMWSRARMSREDVACMQARRETPTLSWEVAKWQTRAQRAGAAAANSWTSADTLSSAGCVGEERRSGESQRSSFLDLRTRVSPRASRVLASLADAERRRETGRDAEDRDERDGRAAKEDEDGELRGRRDGASTKLGATGHPELREEDSFSDAFLGNEFFEASPDGAAHMSLSDVSRADDRLASSTQGEREETALALQPTEEENEIGPSAWHLLAVVNHLADAAASSRLRSSASRSRLLGLGSEKDCHVSSEEGSPPVPLQSVIAGHSRMTAARAFRDALLLHAKGFIDLEQNSEFQTLPGDAEGRHVFAPVYIQLKPQRGEKTARSPSLGPSSPGRGMPPSSVDFAPDLGEKSSRAGVFASSSAVANIRVKAENVRKDVHAVKEEWEPREASASRGGRLSRCREAGEDANPHRQSSAVRGEEQDVREDAGEASWPLPEFRRKTASERKERRERERDSRGSSKHVANPLSGKPGVRLEDSGASRARVKAPRELSVKREEEKRQLTKQERVRQSQLAGPDGDIVVEIEDEDLETCISASLERRRRQVRRTHSRSPSVASTPRGDASKRHPLRPFSFSSSFLSSPSPCKSHVSTAHGQDRSPSGDSLRGEAESEPAAETTEFEPLQQRGGEREKDKEDENFVTDEQVEAAVEAMVAQLLHGLNEQDRIHSGHLVDWYIEEHVRPRPEEEAARSDSENTDNERQSRVPRSAAAVWRRRLHGALETLFAEEVICGEEIRQTVDEVPEQGDTNLPYRLYWLTGVAAIEALSQEEEG</sequence>
<dbReference type="VEuPathDB" id="ToxoDB:TGP89_277260"/>
<proteinExistence type="predicted"/>
<feature type="compositionally biased region" description="Basic and acidic residues" evidence="1">
    <location>
        <begin position="721"/>
        <end position="731"/>
    </location>
</feature>
<feature type="compositionally biased region" description="Polar residues" evidence="1">
    <location>
        <begin position="961"/>
        <end position="971"/>
    </location>
</feature>
<feature type="compositionally biased region" description="Basic and acidic residues" evidence="1">
    <location>
        <begin position="1316"/>
        <end position="1326"/>
    </location>
</feature>
<feature type="region of interest" description="Disordered" evidence="1">
    <location>
        <begin position="712"/>
        <end position="768"/>
    </location>
</feature>
<feature type="region of interest" description="Disordered" evidence="1">
    <location>
        <begin position="1092"/>
        <end position="1118"/>
    </location>
</feature>
<feature type="compositionally biased region" description="Basic and acidic residues" evidence="1">
    <location>
        <begin position="1541"/>
        <end position="1551"/>
    </location>
</feature>
<feature type="compositionally biased region" description="Low complexity" evidence="1">
    <location>
        <begin position="300"/>
        <end position="313"/>
    </location>
</feature>
<evidence type="ECO:0000313" key="2">
    <source>
        <dbReference type="EMBL" id="KFG27981.1"/>
    </source>
</evidence>
<feature type="compositionally biased region" description="Basic and acidic residues" evidence="1">
    <location>
        <begin position="1353"/>
        <end position="1374"/>
    </location>
</feature>
<feature type="region of interest" description="Disordered" evidence="1">
    <location>
        <begin position="1007"/>
        <end position="1060"/>
    </location>
</feature>
<feature type="compositionally biased region" description="Basic and acidic residues" evidence="1">
    <location>
        <begin position="1334"/>
        <end position="1344"/>
    </location>
</feature>
<feature type="compositionally biased region" description="Basic and acidic residues" evidence="1">
    <location>
        <begin position="1599"/>
        <end position="1616"/>
    </location>
</feature>
<dbReference type="OrthoDB" id="332783at2759"/>
<feature type="region of interest" description="Disordered" evidence="1">
    <location>
        <begin position="1300"/>
        <end position="1553"/>
    </location>
</feature>
<organism evidence="2 3">
    <name type="scientific">Toxoplasma gondii p89</name>
    <dbReference type="NCBI Taxonomy" id="943119"/>
    <lineage>
        <taxon>Eukaryota</taxon>
        <taxon>Sar</taxon>
        <taxon>Alveolata</taxon>
        <taxon>Apicomplexa</taxon>
        <taxon>Conoidasida</taxon>
        <taxon>Coccidia</taxon>
        <taxon>Eucoccidiorida</taxon>
        <taxon>Eimeriorina</taxon>
        <taxon>Sarcocystidae</taxon>
        <taxon>Toxoplasma</taxon>
    </lineage>
</organism>
<dbReference type="Proteomes" id="UP000028828">
    <property type="component" value="Unassembled WGS sequence"/>
</dbReference>
<feature type="region of interest" description="Disordered" evidence="1">
    <location>
        <begin position="1231"/>
        <end position="1264"/>
    </location>
</feature>
<feature type="region of interest" description="Disordered" evidence="1">
    <location>
        <begin position="958"/>
        <end position="992"/>
    </location>
</feature>